<dbReference type="SUPFAM" id="SSF75304">
    <property type="entry name" value="Amidase signature (AS) enzymes"/>
    <property type="match status" value="1"/>
</dbReference>
<proteinExistence type="predicted"/>
<evidence type="ECO:0000313" key="4">
    <source>
        <dbReference type="Proteomes" id="UP000195141"/>
    </source>
</evidence>
<dbReference type="AlphaFoldDB" id="A0A242K2M3"/>
<dbReference type="EMBL" id="CP147247">
    <property type="protein sequence ID" value="WYJ89533.1"/>
    <property type="molecule type" value="Genomic_DNA"/>
</dbReference>
<keyword evidence="4" id="KW-1185">Reference proteome</keyword>
<reference evidence="3" key="2">
    <citation type="submission" date="2017-05" db="EMBL/GenBank/DDBJ databases">
        <authorList>
            <consortium name="The Broad Institute Genomics Platform"/>
            <consortium name="The Broad Institute Genomic Center for Infectious Diseases"/>
            <person name="Earl A."/>
            <person name="Manson A."/>
            <person name="Schwartman J."/>
            <person name="Gilmore M."/>
            <person name="Abouelleil A."/>
            <person name="Cao P."/>
            <person name="Chapman S."/>
            <person name="Cusick C."/>
            <person name="Shea T."/>
            <person name="Young S."/>
            <person name="Neafsey D."/>
            <person name="Nusbaum C."/>
            <person name="Birren B."/>
        </authorList>
    </citation>
    <scope>NUCLEOTIDE SEQUENCE</scope>
    <source>
        <strain evidence="3">9E7_DIV0242</strain>
    </source>
</reference>
<dbReference type="Pfam" id="PF01425">
    <property type="entry name" value="Amidase"/>
    <property type="match status" value="1"/>
</dbReference>
<reference evidence="3" key="3">
    <citation type="submission" date="2024-03" db="EMBL/GenBank/DDBJ databases">
        <title>The Genome Sequence of Enterococcus sp. DIV0242b.</title>
        <authorList>
            <consortium name="The Broad Institute Genomics Platform"/>
            <consortium name="The Broad Institute Microbial Omics Core"/>
            <consortium name="The Broad Institute Genomic Center for Infectious Diseases"/>
            <person name="Earl A."/>
            <person name="Manson A."/>
            <person name="Gilmore M."/>
            <person name="Schwartman J."/>
            <person name="Shea T."/>
            <person name="Abouelleil A."/>
            <person name="Cao P."/>
            <person name="Chapman S."/>
            <person name="Cusick C."/>
            <person name="Young S."/>
            <person name="Neafsey D."/>
            <person name="Nusbaum C."/>
            <person name="Birren B."/>
        </authorList>
    </citation>
    <scope>NUCLEOTIDE SEQUENCE</scope>
    <source>
        <strain evidence="3">9E7_DIV0242</strain>
    </source>
</reference>
<evidence type="ECO:0000259" key="1">
    <source>
        <dbReference type="Pfam" id="PF01425"/>
    </source>
</evidence>
<protein>
    <recommendedName>
        <fullName evidence="1">Amidase domain-containing protein</fullName>
    </recommendedName>
</protein>
<organism evidence="2">
    <name type="scientific">Candidatus Enterococcus clewellii</name>
    <dbReference type="NCBI Taxonomy" id="1834193"/>
    <lineage>
        <taxon>Bacteria</taxon>
        <taxon>Bacillati</taxon>
        <taxon>Bacillota</taxon>
        <taxon>Bacilli</taxon>
        <taxon>Lactobacillales</taxon>
        <taxon>Enterococcaceae</taxon>
        <taxon>Enterococcus</taxon>
    </lineage>
</organism>
<name>A0A242K2M3_9ENTE</name>
<evidence type="ECO:0000313" key="2">
    <source>
        <dbReference type="EMBL" id="OTP12643.1"/>
    </source>
</evidence>
<feature type="domain" description="Amidase" evidence="1">
    <location>
        <begin position="86"/>
        <end position="133"/>
    </location>
</feature>
<reference evidence="2" key="1">
    <citation type="submission" date="2017-05" db="EMBL/GenBank/DDBJ databases">
        <title>The Genome Sequence of Enterococcus sp. 9E7_DIV0242.</title>
        <authorList>
            <consortium name="The Broad Institute Genomics Platform"/>
            <consortium name="The Broad Institute Genomic Center for Infectious Diseases"/>
            <person name="Earl A."/>
            <person name="Manson A."/>
            <person name="Schwartman J."/>
            <person name="Gilmore M."/>
            <person name="Abouelleil A."/>
            <person name="Cao P."/>
            <person name="Chapman S."/>
            <person name="Cusick C."/>
            <person name="Shea T."/>
            <person name="Young S."/>
            <person name="Neafsey D."/>
            <person name="Nusbaum C."/>
            <person name="Birren B."/>
        </authorList>
    </citation>
    <scope>NUCLEOTIDE SEQUENCE [LARGE SCALE GENOMIC DNA]</scope>
    <source>
        <strain evidence="2">9E7_DIV0242</strain>
    </source>
</reference>
<dbReference type="EMBL" id="NGMM01000006">
    <property type="protein sequence ID" value="OTP12643.1"/>
    <property type="molecule type" value="Genomic_DNA"/>
</dbReference>
<dbReference type="Proteomes" id="UP000195141">
    <property type="component" value="Chromosome"/>
</dbReference>
<dbReference type="InterPro" id="IPR036928">
    <property type="entry name" value="AS_sf"/>
</dbReference>
<sequence>MKKPTAIDGAKKSFIALKNPYDSVEKVYPMVIDHFQETEAVYYAGVKNRSQISPAFIQSLEDIDVYLHTLDKASVAGRAVDIQLKNPYTGRPMTGSSSGTAINVLLGINDIGIGTDGGGSVLAPAMAVNLIGFISPLLDQENRKKLAAKVSTDGIAFQPSLGFITEAFALLKQVVYFSLPINEEIDEEIPEVIYDPADFSKEEMDTWKGQCETADLSFKFDGRDEVMPKLKKLLATCDVLISKEGPIDIDGLGDTVLGHFDERTQEQQRQGKKGFLRVVNMLDATAITIPMEEFAVGCLLICESTPEKISKLFRLAEQWPKVNNPYARYFSECEEYYPQGFGEG</sequence>
<dbReference type="RefSeq" id="WP_086350234.1">
    <property type="nucleotide sequence ID" value="NZ_CP147247.1"/>
</dbReference>
<evidence type="ECO:0000313" key="3">
    <source>
        <dbReference type="EMBL" id="WYJ89533.1"/>
    </source>
</evidence>
<dbReference type="InterPro" id="IPR023631">
    <property type="entry name" value="Amidase_dom"/>
</dbReference>
<accession>A0A242K2M3</accession>
<dbReference type="Gene3D" id="3.90.1300.10">
    <property type="entry name" value="Amidase signature (AS) domain"/>
    <property type="match status" value="1"/>
</dbReference>
<gene>
    <name evidence="3" type="ORF">A5888_001255</name>
    <name evidence="2" type="ORF">A5888_003221</name>
</gene>